<evidence type="ECO:0000313" key="2">
    <source>
        <dbReference type="Proteomes" id="UP000636888"/>
    </source>
</evidence>
<name>A0A8J7JFM4_9BACT</name>
<dbReference type="GO" id="GO:0008168">
    <property type="term" value="F:methyltransferase activity"/>
    <property type="evidence" value="ECO:0007669"/>
    <property type="project" value="UniProtKB-KW"/>
</dbReference>
<keyword evidence="1" id="KW-0489">Methyltransferase</keyword>
<dbReference type="SUPFAM" id="SSF53335">
    <property type="entry name" value="S-adenosyl-L-methionine-dependent methyltransferases"/>
    <property type="match status" value="1"/>
</dbReference>
<dbReference type="RefSeq" id="WP_199384051.1">
    <property type="nucleotide sequence ID" value="NZ_JAEMHM010000008.1"/>
</dbReference>
<gene>
    <name evidence="1" type="ORF">JFN93_10580</name>
</gene>
<keyword evidence="2" id="KW-1185">Reference proteome</keyword>
<dbReference type="InterPro" id="IPR029063">
    <property type="entry name" value="SAM-dependent_MTases_sf"/>
</dbReference>
<comment type="caution">
    <text evidence="1">The sequence shown here is derived from an EMBL/GenBank/DDBJ whole genome shotgun (WGS) entry which is preliminary data.</text>
</comment>
<proteinExistence type="predicted"/>
<keyword evidence="1" id="KW-0808">Transferase</keyword>
<dbReference type="CDD" id="cd02440">
    <property type="entry name" value="AdoMet_MTases"/>
    <property type="match status" value="1"/>
</dbReference>
<dbReference type="GO" id="GO:0032259">
    <property type="term" value="P:methylation"/>
    <property type="evidence" value="ECO:0007669"/>
    <property type="project" value="UniProtKB-KW"/>
</dbReference>
<evidence type="ECO:0000313" key="1">
    <source>
        <dbReference type="EMBL" id="MBJ6725154.1"/>
    </source>
</evidence>
<dbReference type="Proteomes" id="UP000636888">
    <property type="component" value="Unassembled WGS sequence"/>
</dbReference>
<protein>
    <submittedName>
        <fullName evidence="1">Class I SAM-dependent methyltransferase</fullName>
    </submittedName>
</protein>
<organism evidence="1 2">
    <name type="scientific">Geomesophilobacter sediminis</name>
    <dbReference type="NCBI Taxonomy" id="2798584"/>
    <lineage>
        <taxon>Bacteria</taxon>
        <taxon>Pseudomonadati</taxon>
        <taxon>Thermodesulfobacteriota</taxon>
        <taxon>Desulfuromonadia</taxon>
        <taxon>Geobacterales</taxon>
        <taxon>Geobacteraceae</taxon>
        <taxon>Geomesophilobacter</taxon>
    </lineage>
</organism>
<sequence length="184" mass="21048">MSVPSESIRRYSLFFKKQSALKVLDYGTGTLRNAVYLSRQGFRVHAADVPEQLERLQGCPALKQIEQLLAVDELRKSALNVDLVLSTYVFNIIMSREERRLYIENIAANLRPGGFLLMEVRCPRLDERCGPACEDFFSCDTCSKTLTHEELDTLLNPVGLRRISHYYREHALAAVYQYGTLARN</sequence>
<reference evidence="1" key="1">
    <citation type="submission" date="2020-12" db="EMBL/GenBank/DDBJ databases">
        <title>Geomonas sp. Red875, isolated from river sediment.</title>
        <authorList>
            <person name="Xu Z."/>
            <person name="Zhang Z."/>
            <person name="Masuda Y."/>
            <person name="Itoh H."/>
            <person name="Senoo K."/>
        </authorList>
    </citation>
    <scope>NUCLEOTIDE SEQUENCE</scope>
    <source>
        <strain evidence="1">Red875</strain>
    </source>
</reference>
<dbReference type="Pfam" id="PF13489">
    <property type="entry name" value="Methyltransf_23"/>
    <property type="match status" value="1"/>
</dbReference>
<dbReference type="Gene3D" id="3.40.50.150">
    <property type="entry name" value="Vaccinia Virus protein VP39"/>
    <property type="match status" value="1"/>
</dbReference>
<accession>A0A8J7JFM4</accession>
<dbReference type="AlphaFoldDB" id="A0A8J7JFM4"/>
<dbReference type="EMBL" id="JAEMHM010000008">
    <property type="protein sequence ID" value="MBJ6725154.1"/>
    <property type="molecule type" value="Genomic_DNA"/>
</dbReference>